<evidence type="ECO:0000313" key="2">
    <source>
        <dbReference type="Proteomes" id="UP000616151"/>
    </source>
</evidence>
<dbReference type="EMBL" id="JAENHL010000006">
    <property type="protein sequence ID" value="MBK1866749.1"/>
    <property type="molecule type" value="Genomic_DNA"/>
</dbReference>
<keyword evidence="2" id="KW-1185">Reference proteome</keyword>
<organism evidence="1 2">
    <name type="scientific">Taklimakanibacter albus</name>
    <dbReference type="NCBI Taxonomy" id="2800327"/>
    <lineage>
        <taxon>Bacteria</taxon>
        <taxon>Pseudomonadati</taxon>
        <taxon>Pseudomonadota</taxon>
        <taxon>Alphaproteobacteria</taxon>
        <taxon>Hyphomicrobiales</taxon>
        <taxon>Aestuariivirgaceae</taxon>
        <taxon>Taklimakanibacter</taxon>
    </lineage>
</organism>
<name>A0ACC5R263_9HYPH</name>
<protein>
    <submittedName>
        <fullName evidence="1">Beta-lactamase family protein</fullName>
    </submittedName>
</protein>
<reference evidence="1" key="1">
    <citation type="submission" date="2021-01" db="EMBL/GenBank/DDBJ databases">
        <authorList>
            <person name="Sun Q."/>
        </authorList>
    </citation>
    <scope>NUCLEOTIDE SEQUENCE</scope>
    <source>
        <strain evidence="1">YIM B02566</strain>
    </source>
</reference>
<proteinExistence type="predicted"/>
<comment type="caution">
    <text evidence="1">The sequence shown here is derived from an EMBL/GenBank/DDBJ whole genome shotgun (WGS) entry which is preliminary data.</text>
</comment>
<gene>
    <name evidence="1" type="ORF">JHL16_10320</name>
</gene>
<dbReference type="Proteomes" id="UP000616151">
    <property type="component" value="Unassembled WGS sequence"/>
</dbReference>
<sequence length="334" mass="36700">MQDEIAALMRAAGVPGFAMFILRERREEIIASGVTSRASADPVTSETVFQAASLSKPVVAHAALQLAGSGVLDLDRPLAQIIAPLIPDDPRAALITARHVLSHRTGLPNWRREEYPLRSYFPPGSRFSYSGEGFVYLQHALERITQEPLDALIRRLVFDPLGMRQSSFVWRPDFASRVADAHDAETVLDRFMPRKANAAYSLLTTAPDYGRFLAASLDGSLLTEAMARQWMMPESHVPLRRTEALESEEPELEDGVAWGLGWGLEPQAGSFFHWGANSGSRAFAMGMPARRSALVMFANEENGLRLVPPIIQSVLPARHPSLSWLELTSVAGSA</sequence>
<evidence type="ECO:0000313" key="1">
    <source>
        <dbReference type="EMBL" id="MBK1866749.1"/>
    </source>
</evidence>
<accession>A0ACC5R263</accession>